<organism evidence="1 2">
    <name type="scientific">Aldrovandia affinis</name>
    <dbReference type="NCBI Taxonomy" id="143900"/>
    <lineage>
        <taxon>Eukaryota</taxon>
        <taxon>Metazoa</taxon>
        <taxon>Chordata</taxon>
        <taxon>Craniata</taxon>
        <taxon>Vertebrata</taxon>
        <taxon>Euteleostomi</taxon>
        <taxon>Actinopterygii</taxon>
        <taxon>Neopterygii</taxon>
        <taxon>Teleostei</taxon>
        <taxon>Notacanthiformes</taxon>
        <taxon>Halosauridae</taxon>
        <taxon>Aldrovandia</taxon>
    </lineage>
</organism>
<proteinExistence type="predicted"/>
<keyword evidence="2" id="KW-1185">Reference proteome</keyword>
<dbReference type="Proteomes" id="UP001221898">
    <property type="component" value="Unassembled WGS sequence"/>
</dbReference>
<dbReference type="AlphaFoldDB" id="A0AAD7WXR8"/>
<accession>A0AAD7WXR8</accession>
<evidence type="ECO:0000313" key="2">
    <source>
        <dbReference type="Proteomes" id="UP001221898"/>
    </source>
</evidence>
<gene>
    <name evidence="1" type="ORF">AAFF_G00105020</name>
</gene>
<name>A0AAD7WXR8_9TELE</name>
<dbReference type="EMBL" id="JAINUG010000017">
    <property type="protein sequence ID" value="KAJ8412920.1"/>
    <property type="molecule type" value="Genomic_DNA"/>
</dbReference>
<protein>
    <submittedName>
        <fullName evidence="1">Uncharacterized protein</fullName>
    </submittedName>
</protein>
<sequence>MVESHLLLLAQTAHQSPFCITVIMRVWPFGVLSSSCHMDTFGCLRIFSILVAPEKISCSFWEEVLTPMILAM</sequence>
<comment type="caution">
    <text evidence="1">The sequence shown here is derived from an EMBL/GenBank/DDBJ whole genome shotgun (WGS) entry which is preliminary data.</text>
</comment>
<reference evidence="1" key="1">
    <citation type="journal article" date="2023" name="Science">
        <title>Genome structures resolve the early diversification of teleost fishes.</title>
        <authorList>
            <person name="Parey E."/>
            <person name="Louis A."/>
            <person name="Montfort J."/>
            <person name="Bouchez O."/>
            <person name="Roques C."/>
            <person name="Iampietro C."/>
            <person name="Lluch J."/>
            <person name="Castinel A."/>
            <person name="Donnadieu C."/>
            <person name="Desvignes T."/>
            <person name="Floi Bucao C."/>
            <person name="Jouanno E."/>
            <person name="Wen M."/>
            <person name="Mejri S."/>
            <person name="Dirks R."/>
            <person name="Jansen H."/>
            <person name="Henkel C."/>
            <person name="Chen W.J."/>
            <person name="Zahm M."/>
            <person name="Cabau C."/>
            <person name="Klopp C."/>
            <person name="Thompson A.W."/>
            <person name="Robinson-Rechavi M."/>
            <person name="Braasch I."/>
            <person name="Lecointre G."/>
            <person name="Bobe J."/>
            <person name="Postlethwait J.H."/>
            <person name="Berthelot C."/>
            <person name="Roest Crollius H."/>
            <person name="Guiguen Y."/>
        </authorList>
    </citation>
    <scope>NUCLEOTIDE SEQUENCE</scope>
    <source>
        <strain evidence="1">NC1722</strain>
    </source>
</reference>
<evidence type="ECO:0000313" key="1">
    <source>
        <dbReference type="EMBL" id="KAJ8412920.1"/>
    </source>
</evidence>